<gene>
    <name evidence="2" type="ORF">SASPL_140136</name>
</gene>
<evidence type="ECO:0000313" key="3">
    <source>
        <dbReference type="Proteomes" id="UP000298416"/>
    </source>
</evidence>
<dbReference type="Proteomes" id="UP000298416">
    <property type="component" value="Unassembled WGS sequence"/>
</dbReference>
<dbReference type="PANTHER" id="PTHR36386:SF1">
    <property type="entry name" value="OS06G0683900 PROTEIN"/>
    <property type="match status" value="1"/>
</dbReference>
<evidence type="ECO:0000313" key="2">
    <source>
        <dbReference type="EMBL" id="KAG6398669.1"/>
    </source>
</evidence>
<evidence type="ECO:0000256" key="1">
    <source>
        <dbReference type="SAM" id="Coils"/>
    </source>
</evidence>
<dbReference type="PANTHER" id="PTHR36386">
    <property type="entry name" value="OS06G0683900 PROTEIN"/>
    <property type="match status" value="1"/>
</dbReference>
<accession>A0A8X8ZC73</accession>
<sequence>MRAIADNGFEKNPILKIDEEIEEIELQITRLNSRLEALKAGAGAVEKRGIFVAAKFMEQKQSGKNDEILNLIRDEFGAFGDFRSSEIEPEGGELQFEPEIKEICGEIEASCDHHWFKKGCEEGRICFEHSPAKKLFRDGEKSVPNKKTSRPGRVVASRYNQGASQVSAMRKISLPESDGDARKRVDKTFFFCREDEG</sequence>
<keyword evidence="3" id="KW-1185">Reference proteome</keyword>
<keyword evidence="1" id="KW-0175">Coiled coil</keyword>
<comment type="caution">
    <text evidence="2">The sequence shown here is derived from an EMBL/GenBank/DDBJ whole genome shotgun (WGS) entry which is preliminary data.</text>
</comment>
<proteinExistence type="predicted"/>
<protein>
    <submittedName>
        <fullName evidence="2">Uncharacterized protein</fullName>
    </submittedName>
</protein>
<organism evidence="2">
    <name type="scientific">Salvia splendens</name>
    <name type="common">Scarlet sage</name>
    <dbReference type="NCBI Taxonomy" id="180675"/>
    <lineage>
        <taxon>Eukaryota</taxon>
        <taxon>Viridiplantae</taxon>
        <taxon>Streptophyta</taxon>
        <taxon>Embryophyta</taxon>
        <taxon>Tracheophyta</taxon>
        <taxon>Spermatophyta</taxon>
        <taxon>Magnoliopsida</taxon>
        <taxon>eudicotyledons</taxon>
        <taxon>Gunneridae</taxon>
        <taxon>Pentapetalae</taxon>
        <taxon>asterids</taxon>
        <taxon>lamiids</taxon>
        <taxon>Lamiales</taxon>
        <taxon>Lamiaceae</taxon>
        <taxon>Nepetoideae</taxon>
        <taxon>Mentheae</taxon>
        <taxon>Salviinae</taxon>
        <taxon>Salvia</taxon>
        <taxon>Salvia subgen. Calosphace</taxon>
        <taxon>core Calosphace</taxon>
    </lineage>
</organism>
<dbReference type="AlphaFoldDB" id="A0A8X8ZC73"/>
<name>A0A8X8ZC73_SALSN</name>
<reference evidence="2" key="1">
    <citation type="submission" date="2018-01" db="EMBL/GenBank/DDBJ databases">
        <authorList>
            <person name="Mao J.F."/>
        </authorList>
    </citation>
    <scope>NUCLEOTIDE SEQUENCE</scope>
    <source>
        <strain evidence="2">Huo1</strain>
        <tissue evidence="2">Leaf</tissue>
    </source>
</reference>
<reference evidence="2" key="2">
    <citation type="submission" date="2020-08" db="EMBL/GenBank/DDBJ databases">
        <title>Plant Genome Project.</title>
        <authorList>
            <person name="Zhang R.-G."/>
        </authorList>
    </citation>
    <scope>NUCLEOTIDE SEQUENCE</scope>
    <source>
        <strain evidence="2">Huo1</strain>
        <tissue evidence="2">Leaf</tissue>
    </source>
</reference>
<feature type="coiled-coil region" evidence="1">
    <location>
        <begin position="14"/>
        <end position="41"/>
    </location>
</feature>
<dbReference type="EMBL" id="PNBA02000015">
    <property type="protein sequence ID" value="KAG6398669.1"/>
    <property type="molecule type" value="Genomic_DNA"/>
</dbReference>